<dbReference type="Pfam" id="PF00156">
    <property type="entry name" value="Pribosyltran"/>
    <property type="match status" value="1"/>
</dbReference>
<evidence type="ECO:0000256" key="4">
    <source>
        <dbReference type="ARBA" id="ARBA00004659"/>
    </source>
</evidence>
<gene>
    <name evidence="11" type="primary">apt</name>
    <name evidence="13" type="ORF">SHI21_16660</name>
</gene>
<evidence type="ECO:0000256" key="11">
    <source>
        <dbReference type="HAMAP-Rule" id="MF_00004"/>
    </source>
</evidence>
<evidence type="ECO:0000256" key="10">
    <source>
        <dbReference type="ARBA" id="ARBA00022726"/>
    </source>
</evidence>
<dbReference type="EMBL" id="JAYGJQ010000002">
    <property type="protein sequence ID" value="MEA9357864.1"/>
    <property type="molecule type" value="Genomic_DNA"/>
</dbReference>
<comment type="subcellular location">
    <subcellularLocation>
        <location evidence="3 11">Cytoplasm</location>
    </subcellularLocation>
</comment>
<evidence type="ECO:0000256" key="1">
    <source>
        <dbReference type="ARBA" id="ARBA00000868"/>
    </source>
</evidence>
<feature type="domain" description="Phosphoribosyltransferase" evidence="12">
    <location>
        <begin position="26"/>
        <end position="157"/>
    </location>
</feature>
<accession>A0ABU5VXS1</accession>
<dbReference type="InterPro" id="IPR029057">
    <property type="entry name" value="PRTase-like"/>
</dbReference>
<proteinExistence type="inferred from homology"/>
<evidence type="ECO:0000256" key="6">
    <source>
        <dbReference type="ARBA" id="ARBA00011893"/>
    </source>
</evidence>
<dbReference type="Gene3D" id="3.40.50.2020">
    <property type="match status" value="1"/>
</dbReference>
<keyword evidence="7 11" id="KW-0963">Cytoplasm</keyword>
<dbReference type="Proteomes" id="UP001302274">
    <property type="component" value="Unassembled WGS sequence"/>
</dbReference>
<comment type="subunit">
    <text evidence="11">Homodimer.</text>
</comment>
<dbReference type="GO" id="GO:0003999">
    <property type="term" value="F:adenine phosphoribosyltransferase activity"/>
    <property type="evidence" value="ECO:0007669"/>
    <property type="project" value="UniProtKB-EC"/>
</dbReference>
<comment type="pathway">
    <text evidence="4 11">Purine metabolism; AMP biosynthesis via salvage pathway; AMP from adenine: step 1/1.</text>
</comment>
<evidence type="ECO:0000313" key="13">
    <source>
        <dbReference type="EMBL" id="MEA9357864.1"/>
    </source>
</evidence>
<dbReference type="SUPFAM" id="SSF53271">
    <property type="entry name" value="PRTase-like"/>
    <property type="match status" value="1"/>
</dbReference>
<dbReference type="InterPro" id="IPR005764">
    <property type="entry name" value="Ade_phspho_trans"/>
</dbReference>
<organism evidence="13 14">
    <name type="scientific">Bacteriovorax antarcticus</name>
    <dbReference type="NCBI Taxonomy" id="3088717"/>
    <lineage>
        <taxon>Bacteria</taxon>
        <taxon>Pseudomonadati</taxon>
        <taxon>Bdellovibrionota</taxon>
        <taxon>Bacteriovoracia</taxon>
        <taxon>Bacteriovoracales</taxon>
        <taxon>Bacteriovoracaceae</taxon>
        <taxon>Bacteriovorax</taxon>
    </lineage>
</organism>
<evidence type="ECO:0000259" key="12">
    <source>
        <dbReference type="Pfam" id="PF00156"/>
    </source>
</evidence>
<dbReference type="EC" id="2.4.2.7" evidence="6 11"/>
<keyword evidence="14" id="KW-1185">Reference proteome</keyword>
<evidence type="ECO:0000256" key="2">
    <source>
        <dbReference type="ARBA" id="ARBA00003968"/>
    </source>
</evidence>
<sequence>MSDITKLIRTIPNYPKDGIMFRDITTLLKDPKGFQTTINMLVEKYKNTDIDYIAGIEARGFILGAALAYALNKGFIPVRKKGKLPGKTITQSYDLEYGSDTIEIHEDSFASGSKILLIDDLIATGGTAIGAITLIEKAGGTIVETAFVVDLPELGGAKKIQNLGHKVFCLCSFEGH</sequence>
<comment type="function">
    <text evidence="2 11">Catalyzes a salvage reaction resulting in the formation of AMP, that is energically less costly than de novo synthesis.</text>
</comment>
<evidence type="ECO:0000256" key="9">
    <source>
        <dbReference type="ARBA" id="ARBA00022679"/>
    </source>
</evidence>
<dbReference type="InterPro" id="IPR050054">
    <property type="entry name" value="UPRTase/APRTase"/>
</dbReference>
<dbReference type="NCBIfam" id="TIGR01090">
    <property type="entry name" value="apt"/>
    <property type="match status" value="1"/>
</dbReference>
<reference evidence="13 14" key="1">
    <citation type="submission" date="2023-11" db="EMBL/GenBank/DDBJ databases">
        <title>A Novel Polar Bacteriovorax (B. antarcticus) Isolated from the Biocrust in Antarctica.</title>
        <authorList>
            <person name="Mun W."/>
            <person name="Choi S.Y."/>
            <person name="Mitchell R.J."/>
        </authorList>
    </citation>
    <scope>NUCLEOTIDE SEQUENCE [LARGE SCALE GENOMIC DNA]</scope>
    <source>
        <strain evidence="13 14">PP10</strain>
    </source>
</reference>
<evidence type="ECO:0000256" key="5">
    <source>
        <dbReference type="ARBA" id="ARBA00008391"/>
    </source>
</evidence>
<keyword evidence="8 11" id="KW-0328">Glycosyltransferase</keyword>
<evidence type="ECO:0000256" key="3">
    <source>
        <dbReference type="ARBA" id="ARBA00004496"/>
    </source>
</evidence>
<dbReference type="NCBIfam" id="NF002636">
    <property type="entry name" value="PRK02304.1-5"/>
    <property type="match status" value="1"/>
</dbReference>
<dbReference type="NCBIfam" id="NF002634">
    <property type="entry name" value="PRK02304.1-3"/>
    <property type="match status" value="1"/>
</dbReference>
<keyword evidence="9 11" id="KW-0808">Transferase</keyword>
<evidence type="ECO:0000313" key="14">
    <source>
        <dbReference type="Proteomes" id="UP001302274"/>
    </source>
</evidence>
<dbReference type="CDD" id="cd06223">
    <property type="entry name" value="PRTases_typeI"/>
    <property type="match status" value="1"/>
</dbReference>
<evidence type="ECO:0000256" key="8">
    <source>
        <dbReference type="ARBA" id="ARBA00022676"/>
    </source>
</evidence>
<evidence type="ECO:0000256" key="7">
    <source>
        <dbReference type="ARBA" id="ARBA00022490"/>
    </source>
</evidence>
<dbReference type="InterPro" id="IPR000836">
    <property type="entry name" value="PRTase_dom"/>
</dbReference>
<dbReference type="RefSeq" id="WP_323578042.1">
    <property type="nucleotide sequence ID" value="NZ_JAYGJQ010000002.1"/>
</dbReference>
<dbReference type="PANTHER" id="PTHR32315:SF3">
    <property type="entry name" value="ADENINE PHOSPHORIBOSYLTRANSFERASE"/>
    <property type="match status" value="1"/>
</dbReference>
<keyword evidence="10 11" id="KW-0660">Purine salvage</keyword>
<comment type="similarity">
    <text evidence="5 11">Belongs to the purine/pyrimidine phosphoribosyltransferase family.</text>
</comment>
<protein>
    <recommendedName>
        <fullName evidence="6 11">Adenine phosphoribosyltransferase</fullName>
        <shortName evidence="11">APRT</shortName>
        <ecNumber evidence="6 11">2.4.2.7</ecNumber>
    </recommendedName>
</protein>
<name>A0ABU5VXS1_9BACT</name>
<dbReference type="HAMAP" id="MF_00004">
    <property type="entry name" value="Aden_phosphoribosyltr"/>
    <property type="match status" value="1"/>
</dbReference>
<dbReference type="PANTHER" id="PTHR32315">
    <property type="entry name" value="ADENINE PHOSPHORIBOSYLTRANSFERASE"/>
    <property type="match status" value="1"/>
</dbReference>
<comment type="catalytic activity">
    <reaction evidence="1 11">
        <text>AMP + diphosphate = 5-phospho-alpha-D-ribose 1-diphosphate + adenine</text>
        <dbReference type="Rhea" id="RHEA:16609"/>
        <dbReference type="ChEBI" id="CHEBI:16708"/>
        <dbReference type="ChEBI" id="CHEBI:33019"/>
        <dbReference type="ChEBI" id="CHEBI:58017"/>
        <dbReference type="ChEBI" id="CHEBI:456215"/>
        <dbReference type="EC" id="2.4.2.7"/>
    </reaction>
</comment>
<comment type="caution">
    <text evidence="13">The sequence shown here is derived from an EMBL/GenBank/DDBJ whole genome shotgun (WGS) entry which is preliminary data.</text>
</comment>